<protein>
    <recommendedName>
        <fullName evidence="1">AB hydrolase-1 domain-containing protein</fullName>
    </recommendedName>
</protein>
<dbReference type="AlphaFoldDB" id="A0A1J7G2U7"/>
<dbReference type="STRING" id="3871.A0A1J7G2U7"/>
<evidence type="ECO:0000313" key="3">
    <source>
        <dbReference type="Proteomes" id="UP000188354"/>
    </source>
</evidence>
<dbReference type="Gene3D" id="3.40.50.1820">
    <property type="entry name" value="alpha/beta hydrolase"/>
    <property type="match status" value="1"/>
</dbReference>
<dbReference type="KEGG" id="lang:109331364"/>
<sequence length="316" mass="35170">MVNLVAAQKPLLHGLMKLAGVRPYKVEIEPGTVMTFWVPSETISKPKKKNGLNPKLVAKPSKPVVVLVHGFSSEGIITWQFQVGALTKNYAVYVPDLLFFGGSITDKPDRSPAFQAQCLAVGLKKLGVEKCIVVGFSYGGMVAFKMAELYPGFVEAIVITGSILAMMDSIIETTLQELGFSSSSELLLPTSVKGLKALLSVAAHKKLWFPDRLHKDFLEVMFTNRKERAELLEGLVISNKDITIPKFQQRIHLLWGENDQIFKLKLAQNMKEQLGYKATFEGITKAGHLVHLERPCVYNRCLKQFLSSIHPESKNK</sequence>
<name>A0A1J7G2U7_LUPAN</name>
<proteinExistence type="predicted"/>
<keyword evidence="3" id="KW-1185">Reference proteome</keyword>
<dbReference type="PRINTS" id="PR00111">
    <property type="entry name" value="ABHYDROLASE"/>
</dbReference>
<dbReference type="PANTHER" id="PTHR43139">
    <property type="entry name" value="SI:DKEY-122A22.2"/>
    <property type="match status" value="1"/>
</dbReference>
<gene>
    <name evidence="2" type="ORF">TanjilG_13008</name>
</gene>
<feature type="domain" description="AB hydrolase-1" evidence="1">
    <location>
        <begin position="63"/>
        <end position="172"/>
    </location>
</feature>
<evidence type="ECO:0000259" key="1">
    <source>
        <dbReference type="Pfam" id="PF00561"/>
    </source>
</evidence>
<dbReference type="Proteomes" id="UP000188354">
    <property type="component" value="Chromosome LG17"/>
</dbReference>
<dbReference type="PANTHER" id="PTHR43139:SF61">
    <property type="entry name" value="ALPHA_BETA-HYDROLASES SUPERFAMILY PROTEIN"/>
    <property type="match status" value="1"/>
</dbReference>
<dbReference type="InterPro" id="IPR052370">
    <property type="entry name" value="Meta-cleavage_hydrolase"/>
</dbReference>
<dbReference type="EMBL" id="CM007377">
    <property type="protein sequence ID" value="OIV94795.1"/>
    <property type="molecule type" value="Genomic_DNA"/>
</dbReference>
<dbReference type="OrthoDB" id="6431331at2759"/>
<dbReference type="Gramene" id="OIV94795">
    <property type="protein sequence ID" value="OIV94795"/>
    <property type="gene ID" value="TanjilG_13008"/>
</dbReference>
<organism evidence="2 3">
    <name type="scientific">Lupinus angustifolius</name>
    <name type="common">Narrow-leaved blue lupine</name>
    <dbReference type="NCBI Taxonomy" id="3871"/>
    <lineage>
        <taxon>Eukaryota</taxon>
        <taxon>Viridiplantae</taxon>
        <taxon>Streptophyta</taxon>
        <taxon>Embryophyta</taxon>
        <taxon>Tracheophyta</taxon>
        <taxon>Spermatophyta</taxon>
        <taxon>Magnoliopsida</taxon>
        <taxon>eudicotyledons</taxon>
        <taxon>Gunneridae</taxon>
        <taxon>Pentapetalae</taxon>
        <taxon>rosids</taxon>
        <taxon>fabids</taxon>
        <taxon>Fabales</taxon>
        <taxon>Fabaceae</taxon>
        <taxon>Papilionoideae</taxon>
        <taxon>50 kb inversion clade</taxon>
        <taxon>genistoids sensu lato</taxon>
        <taxon>core genistoids</taxon>
        <taxon>Genisteae</taxon>
        <taxon>Lupinus</taxon>
    </lineage>
</organism>
<dbReference type="OMA" id="AHKKLWF"/>
<dbReference type="SUPFAM" id="SSF53474">
    <property type="entry name" value="alpha/beta-Hydrolases"/>
    <property type="match status" value="1"/>
</dbReference>
<evidence type="ECO:0000313" key="2">
    <source>
        <dbReference type="EMBL" id="OIV94795.1"/>
    </source>
</evidence>
<dbReference type="InterPro" id="IPR000073">
    <property type="entry name" value="AB_hydrolase_1"/>
</dbReference>
<accession>A0A1J7G2U7</accession>
<reference evidence="2 3" key="1">
    <citation type="journal article" date="2017" name="Plant Biotechnol. J.">
        <title>A comprehensive draft genome sequence for lupin (Lupinus angustifolius), an emerging health food: insights into plant-microbe interactions and legume evolution.</title>
        <authorList>
            <person name="Hane J.K."/>
            <person name="Ming Y."/>
            <person name="Kamphuis L.G."/>
            <person name="Nelson M.N."/>
            <person name="Garg G."/>
            <person name="Atkins C.A."/>
            <person name="Bayer P.E."/>
            <person name="Bravo A."/>
            <person name="Bringans S."/>
            <person name="Cannon S."/>
            <person name="Edwards D."/>
            <person name="Foley R."/>
            <person name="Gao L.L."/>
            <person name="Harrison M.J."/>
            <person name="Huang W."/>
            <person name="Hurgobin B."/>
            <person name="Li S."/>
            <person name="Liu C.W."/>
            <person name="McGrath A."/>
            <person name="Morahan G."/>
            <person name="Murray J."/>
            <person name="Weller J."/>
            <person name="Jian J."/>
            <person name="Singh K.B."/>
        </authorList>
    </citation>
    <scope>NUCLEOTIDE SEQUENCE [LARGE SCALE GENOMIC DNA]</scope>
    <source>
        <strain evidence="3">cv. Tanjil</strain>
        <tissue evidence="2">Whole plant</tissue>
    </source>
</reference>
<dbReference type="InterPro" id="IPR029058">
    <property type="entry name" value="AB_hydrolase_fold"/>
</dbReference>
<dbReference type="Pfam" id="PF00561">
    <property type="entry name" value="Abhydrolase_1"/>
    <property type="match status" value="1"/>
</dbReference>